<dbReference type="OrthoDB" id="4188922at2759"/>
<comment type="caution">
    <text evidence="3">The sequence shown here is derived from an EMBL/GenBank/DDBJ whole genome shotgun (WGS) entry which is preliminary data.</text>
</comment>
<evidence type="ECO:0000256" key="1">
    <source>
        <dbReference type="SAM" id="MobiDB-lite"/>
    </source>
</evidence>
<organism evidence="3 4">
    <name type="scientific">Blastomyces percursus</name>
    <dbReference type="NCBI Taxonomy" id="1658174"/>
    <lineage>
        <taxon>Eukaryota</taxon>
        <taxon>Fungi</taxon>
        <taxon>Dikarya</taxon>
        <taxon>Ascomycota</taxon>
        <taxon>Pezizomycotina</taxon>
        <taxon>Eurotiomycetes</taxon>
        <taxon>Eurotiomycetidae</taxon>
        <taxon>Onygenales</taxon>
        <taxon>Ajellomycetaceae</taxon>
        <taxon>Blastomyces</taxon>
    </lineage>
</organism>
<feature type="signal peptide" evidence="2">
    <location>
        <begin position="1"/>
        <end position="19"/>
    </location>
</feature>
<dbReference type="Proteomes" id="UP000242791">
    <property type="component" value="Unassembled WGS sequence"/>
</dbReference>
<feature type="compositionally biased region" description="Basic and acidic residues" evidence="1">
    <location>
        <begin position="106"/>
        <end position="115"/>
    </location>
</feature>
<keyword evidence="2" id="KW-0732">Signal</keyword>
<gene>
    <name evidence="3" type="ORF">ACJ73_00739</name>
</gene>
<evidence type="ECO:0008006" key="5">
    <source>
        <dbReference type="Google" id="ProtNLM"/>
    </source>
</evidence>
<dbReference type="AlphaFoldDB" id="A0A1J9QHB0"/>
<evidence type="ECO:0000313" key="3">
    <source>
        <dbReference type="EMBL" id="OJD27857.1"/>
    </source>
</evidence>
<dbReference type="EMBL" id="LGTZ01000056">
    <property type="protein sequence ID" value="OJD27857.1"/>
    <property type="molecule type" value="Genomic_DNA"/>
</dbReference>
<protein>
    <recommendedName>
        <fullName evidence="5">Stress-associated endoplasmic reticulum protein</fullName>
    </recommendedName>
</protein>
<proteinExistence type="predicted"/>
<reference evidence="3 4" key="1">
    <citation type="submission" date="2015-08" db="EMBL/GenBank/DDBJ databases">
        <title>Emmonsia species relationships and genome sequence.</title>
        <authorList>
            <person name="Cuomo C.A."/>
            <person name="Schwartz I.S."/>
            <person name="Kenyon C."/>
            <person name="De Hoog G.S."/>
            <person name="Govender N.P."/>
            <person name="Botha A."/>
            <person name="Moreno L."/>
            <person name="De Vries M."/>
            <person name="Munoz J.F."/>
            <person name="Stielow J.B."/>
        </authorList>
    </citation>
    <scope>NUCLEOTIDE SEQUENCE [LARGE SCALE GENOMIC DNA]</scope>
    <source>
        <strain evidence="3 4">EI222</strain>
    </source>
</reference>
<sequence>MKIFPVLFAFLTTSAIGQSLPPPTQADLVPSTQMVTNEAHPIPDISARGLGKFKDIFDKAKKKGGDKGAEAIYPAINLTIWVLRMSKNPEAKKPEDKIAKKKGKDKKKDEKELTENKTLSKKKFKFKSPKKSDGKSKGGVVVVSSMAPTGPKAPLLIIGGLFILAVPLMVH</sequence>
<name>A0A1J9QHB0_9EURO</name>
<evidence type="ECO:0000313" key="4">
    <source>
        <dbReference type="Proteomes" id="UP000242791"/>
    </source>
</evidence>
<keyword evidence="4" id="KW-1185">Reference proteome</keyword>
<feature type="compositionally biased region" description="Basic residues" evidence="1">
    <location>
        <begin position="119"/>
        <end position="129"/>
    </location>
</feature>
<accession>A0A1J9QHB0</accession>
<feature type="chain" id="PRO_5012860001" description="Stress-associated endoplasmic reticulum protein" evidence="2">
    <location>
        <begin position="20"/>
        <end position="171"/>
    </location>
</feature>
<feature type="region of interest" description="Disordered" evidence="1">
    <location>
        <begin position="90"/>
        <end position="139"/>
    </location>
</feature>
<evidence type="ECO:0000256" key="2">
    <source>
        <dbReference type="SAM" id="SignalP"/>
    </source>
</evidence>
<dbReference type="VEuPathDB" id="FungiDB:ACJ73_00739"/>